<feature type="transmembrane region" description="Helical" evidence="1">
    <location>
        <begin position="192"/>
        <end position="209"/>
    </location>
</feature>
<keyword evidence="1" id="KW-0472">Membrane</keyword>
<keyword evidence="1" id="KW-1133">Transmembrane helix</keyword>
<protein>
    <submittedName>
        <fullName evidence="3">G_PROTEIN_RECEP_F1_2 domain-containing protein</fullName>
    </submittedName>
</protein>
<feature type="transmembrane region" description="Helical" evidence="1">
    <location>
        <begin position="74"/>
        <end position="92"/>
    </location>
</feature>
<feature type="transmembrane region" description="Helical" evidence="1">
    <location>
        <begin position="7"/>
        <end position="23"/>
    </location>
</feature>
<keyword evidence="2" id="KW-1185">Reference proteome</keyword>
<reference evidence="3" key="1">
    <citation type="submission" date="2017-02" db="UniProtKB">
        <authorList>
            <consortium name="WormBaseParasite"/>
        </authorList>
    </citation>
    <scope>IDENTIFICATION</scope>
</reference>
<accession>A0A0N5CIF3</accession>
<sequence>MVMSLEYVFACIVHIIFYLYIFIHHNSNKKVNLRTCSKLESIHYGSIHVLNVTLLYVTVIRFYKIACRKNPNIIVMGLIVLFTLGPLVYLYIGKFFEISVYFIQKEGCGYDMYSNLPYYNFISYAIIFIDLLSSLASLVVSYLTYRVVVRKTPIASIGKIKENKSLFKSFAIQSLFPFCYQVPAVIYYLLYLKIRLFIALFSTIFLIFFQKGKELKQLKFS</sequence>
<proteinExistence type="predicted"/>
<feature type="transmembrane region" description="Helical" evidence="1">
    <location>
        <begin position="121"/>
        <end position="145"/>
    </location>
</feature>
<organism evidence="2 3">
    <name type="scientific">Strongyloides papillosus</name>
    <name type="common">Intestinal threadworm</name>
    <dbReference type="NCBI Taxonomy" id="174720"/>
    <lineage>
        <taxon>Eukaryota</taxon>
        <taxon>Metazoa</taxon>
        <taxon>Ecdysozoa</taxon>
        <taxon>Nematoda</taxon>
        <taxon>Chromadorea</taxon>
        <taxon>Rhabditida</taxon>
        <taxon>Tylenchina</taxon>
        <taxon>Panagrolaimomorpha</taxon>
        <taxon>Strongyloidoidea</taxon>
        <taxon>Strongyloididae</taxon>
        <taxon>Strongyloides</taxon>
    </lineage>
</organism>
<evidence type="ECO:0000256" key="1">
    <source>
        <dbReference type="SAM" id="Phobius"/>
    </source>
</evidence>
<dbReference type="AlphaFoldDB" id="A0A0N5CIF3"/>
<evidence type="ECO:0000313" key="2">
    <source>
        <dbReference type="Proteomes" id="UP000046392"/>
    </source>
</evidence>
<keyword evidence="1" id="KW-0812">Transmembrane</keyword>
<name>A0A0N5CIF3_STREA</name>
<dbReference type="Proteomes" id="UP000046392">
    <property type="component" value="Unplaced"/>
</dbReference>
<feature type="transmembrane region" description="Helical" evidence="1">
    <location>
        <begin position="43"/>
        <end position="62"/>
    </location>
</feature>
<evidence type="ECO:0000313" key="3">
    <source>
        <dbReference type="WBParaSite" id="SPAL_0001760900.1"/>
    </source>
</evidence>
<dbReference type="WBParaSite" id="SPAL_0001760900.1">
    <property type="protein sequence ID" value="SPAL_0001760900.1"/>
    <property type="gene ID" value="SPAL_0001760900"/>
</dbReference>